<gene>
    <name evidence="2" type="ORF">CEY16_06595</name>
</gene>
<dbReference type="InterPro" id="IPR002575">
    <property type="entry name" value="Aminoglycoside_PTrfase"/>
</dbReference>
<dbReference type="InterPro" id="IPR011009">
    <property type="entry name" value="Kinase-like_dom_sf"/>
</dbReference>
<dbReference type="EMBL" id="PJNH01000002">
    <property type="protein sequence ID" value="PKR77602.1"/>
    <property type="molecule type" value="Genomic_DNA"/>
</dbReference>
<accession>A0A2I0QTD3</accession>
<evidence type="ECO:0000259" key="1">
    <source>
        <dbReference type="Pfam" id="PF01636"/>
    </source>
</evidence>
<feature type="domain" description="Aminoglycoside phosphotransferase" evidence="1">
    <location>
        <begin position="16"/>
        <end position="233"/>
    </location>
</feature>
<dbReference type="RefSeq" id="WP_101331210.1">
    <property type="nucleotide sequence ID" value="NZ_PJNH01000002.1"/>
</dbReference>
<dbReference type="Pfam" id="PF01636">
    <property type="entry name" value="APH"/>
    <property type="match status" value="1"/>
</dbReference>
<sequence>MTFDSISFLNEYKTAHKINKGFSHDEKWVIDDRYLLRIFGDVSSEQLEEQALLIQKAVNNGASIPNVHELGMYQSKPYMILDYLQGKNAEEVLPVMSGQEQYQAGLDTGRGLQKLHASPVDQPVASWESKWNKRVYRLAPDFESIFKNSPRHLKVLDFIYDQLYLMKDRPQRIQHYDFHPSNVIFNNNRFEGIIDMQKIKLADPYHELYKTEYFTLPISVSFARGIFDGYHDGSVPADFWKLHRLYAAIHIVSAEVWAHNVAIDQKETFRRYTERTLNEWDDFQLDIPKWYTAGHSEGENI</sequence>
<evidence type="ECO:0000313" key="3">
    <source>
        <dbReference type="Proteomes" id="UP000243524"/>
    </source>
</evidence>
<dbReference type="Gene3D" id="3.90.1200.10">
    <property type="match status" value="1"/>
</dbReference>
<dbReference type="OrthoDB" id="334783at2"/>
<name>A0A2I0QTD3_9BACI</name>
<keyword evidence="3" id="KW-1185">Reference proteome</keyword>
<evidence type="ECO:0000313" key="2">
    <source>
        <dbReference type="EMBL" id="PKR77602.1"/>
    </source>
</evidence>
<dbReference type="PANTHER" id="PTHR41283:SF1">
    <property type="entry name" value="AMINOGLYCOSIDE PHOSPHOTRANSFERASE DOMAIN-CONTAINING PROTEIN"/>
    <property type="match status" value="1"/>
</dbReference>
<dbReference type="AlphaFoldDB" id="A0A2I0QTD3"/>
<dbReference type="SUPFAM" id="SSF56112">
    <property type="entry name" value="Protein kinase-like (PK-like)"/>
    <property type="match status" value="1"/>
</dbReference>
<proteinExistence type="predicted"/>
<reference evidence="2 3" key="1">
    <citation type="submission" date="2017-06" db="EMBL/GenBank/DDBJ databases">
        <title>the draft geome sequence of Illustriluteabacillus marina B3227.</title>
        <authorList>
            <person name="He R.-H."/>
            <person name="Du Z.-J."/>
        </authorList>
    </citation>
    <scope>NUCLEOTIDE SEQUENCE [LARGE SCALE GENOMIC DNA]</scope>
    <source>
        <strain evidence="2 3">B3227</strain>
    </source>
</reference>
<comment type="caution">
    <text evidence="2">The sequence shown here is derived from an EMBL/GenBank/DDBJ whole genome shotgun (WGS) entry which is preliminary data.</text>
</comment>
<protein>
    <recommendedName>
        <fullName evidence="1">Aminoglycoside phosphotransferase domain-containing protein</fullName>
    </recommendedName>
</protein>
<organism evidence="2 3">
    <name type="scientific">Halalkalibacillus sediminis</name>
    <dbReference type="NCBI Taxonomy" id="2018042"/>
    <lineage>
        <taxon>Bacteria</taxon>
        <taxon>Bacillati</taxon>
        <taxon>Bacillota</taxon>
        <taxon>Bacilli</taxon>
        <taxon>Bacillales</taxon>
        <taxon>Bacillaceae</taxon>
        <taxon>Halalkalibacillus</taxon>
    </lineage>
</organism>
<dbReference type="PANTHER" id="PTHR41283">
    <property type="entry name" value="AMINOGLYCOSIDE PHOSPHOTRANSFERASE"/>
    <property type="match status" value="1"/>
</dbReference>
<dbReference type="Proteomes" id="UP000243524">
    <property type="component" value="Unassembled WGS sequence"/>
</dbReference>